<keyword evidence="3" id="KW-1185">Reference proteome</keyword>
<organism evidence="2 3">
    <name type="scientific">Collybia nuda</name>
    <dbReference type="NCBI Taxonomy" id="64659"/>
    <lineage>
        <taxon>Eukaryota</taxon>
        <taxon>Fungi</taxon>
        <taxon>Dikarya</taxon>
        <taxon>Basidiomycota</taxon>
        <taxon>Agaricomycotina</taxon>
        <taxon>Agaricomycetes</taxon>
        <taxon>Agaricomycetidae</taxon>
        <taxon>Agaricales</taxon>
        <taxon>Tricholomatineae</taxon>
        <taxon>Clitocybaceae</taxon>
        <taxon>Collybia</taxon>
    </lineage>
</organism>
<name>A0A9P5Y0M8_9AGAR</name>
<evidence type="ECO:0000313" key="2">
    <source>
        <dbReference type="EMBL" id="KAF9460168.1"/>
    </source>
</evidence>
<evidence type="ECO:0000313" key="3">
    <source>
        <dbReference type="Proteomes" id="UP000807353"/>
    </source>
</evidence>
<sequence>MNRVTQASGLRIPQQEIRTFQFYITIGNPVTTYLLQLIVCFIQFPPYLFETDVQMTEVQIIRNVGNGPFTISHHVQG</sequence>
<keyword evidence="1" id="KW-0472">Membrane</keyword>
<reference evidence="2" key="1">
    <citation type="submission" date="2020-11" db="EMBL/GenBank/DDBJ databases">
        <authorList>
            <consortium name="DOE Joint Genome Institute"/>
            <person name="Ahrendt S."/>
            <person name="Riley R."/>
            <person name="Andreopoulos W."/>
            <person name="Labutti K."/>
            <person name="Pangilinan J."/>
            <person name="Ruiz-Duenas F.J."/>
            <person name="Barrasa J.M."/>
            <person name="Sanchez-Garcia M."/>
            <person name="Camarero S."/>
            <person name="Miyauchi S."/>
            <person name="Serrano A."/>
            <person name="Linde D."/>
            <person name="Babiker R."/>
            <person name="Drula E."/>
            <person name="Ayuso-Fernandez I."/>
            <person name="Pacheco R."/>
            <person name="Padilla G."/>
            <person name="Ferreira P."/>
            <person name="Barriuso J."/>
            <person name="Kellner H."/>
            <person name="Castanera R."/>
            <person name="Alfaro M."/>
            <person name="Ramirez L."/>
            <person name="Pisabarro A.G."/>
            <person name="Kuo A."/>
            <person name="Tritt A."/>
            <person name="Lipzen A."/>
            <person name="He G."/>
            <person name="Yan M."/>
            <person name="Ng V."/>
            <person name="Cullen D."/>
            <person name="Martin F."/>
            <person name="Rosso M.-N."/>
            <person name="Henrissat B."/>
            <person name="Hibbett D."/>
            <person name="Martinez A.T."/>
            <person name="Grigoriev I.V."/>
        </authorList>
    </citation>
    <scope>NUCLEOTIDE SEQUENCE</scope>
    <source>
        <strain evidence="2">CBS 247.69</strain>
    </source>
</reference>
<feature type="transmembrane region" description="Helical" evidence="1">
    <location>
        <begin position="20"/>
        <end position="44"/>
    </location>
</feature>
<keyword evidence="1" id="KW-0812">Transmembrane</keyword>
<keyword evidence="1" id="KW-1133">Transmembrane helix</keyword>
<gene>
    <name evidence="2" type="ORF">BDZ94DRAFT_1266570</name>
</gene>
<dbReference type="EMBL" id="MU150303">
    <property type="protein sequence ID" value="KAF9460168.1"/>
    <property type="molecule type" value="Genomic_DNA"/>
</dbReference>
<evidence type="ECO:0000256" key="1">
    <source>
        <dbReference type="SAM" id="Phobius"/>
    </source>
</evidence>
<dbReference type="AlphaFoldDB" id="A0A9P5Y0M8"/>
<accession>A0A9P5Y0M8</accession>
<dbReference type="Proteomes" id="UP000807353">
    <property type="component" value="Unassembled WGS sequence"/>
</dbReference>
<proteinExistence type="predicted"/>
<comment type="caution">
    <text evidence="2">The sequence shown here is derived from an EMBL/GenBank/DDBJ whole genome shotgun (WGS) entry which is preliminary data.</text>
</comment>
<protein>
    <submittedName>
        <fullName evidence="2">Uncharacterized protein</fullName>
    </submittedName>
</protein>